<dbReference type="Pfam" id="PF18744">
    <property type="entry name" value="SNAD1"/>
    <property type="match status" value="1"/>
</dbReference>
<dbReference type="InterPro" id="IPR040958">
    <property type="entry name" value="SNAD1"/>
</dbReference>
<dbReference type="Proteomes" id="UP000694389">
    <property type="component" value="Unassembled WGS sequence"/>
</dbReference>
<name>A0A8C4DYG6_DICLA</name>
<protein>
    <submittedName>
        <fullName evidence="1">Uncharacterized protein</fullName>
    </submittedName>
</protein>
<evidence type="ECO:0000313" key="2">
    <source>
        <dbReference type="Proteomes" id="UP000694389"/>
    </source>
</evidence>
<accession>A0A8C4DYG6</accession>
<dbReference type="GeneTree" id="ENSGT00990000213804"/>
<evidence type="ECO:0000313" key="1">
    <source>
        <dbReference type="Ensembl" id="ENSDLAP00005010968.2"/>
    </source>
</evidence>
<sequence>LQTCITTHANSLHLVLLHSKLQSMGCKFCMFSLAVSIPDDQNQEISNILQQVFQSDPVEDVKEQLGRNEVYDGKRVVAARPLPLKKKKTDHAESRVADKLVDLFSRSNENDLLLFYVYASPCVDKCASDSHPKSILGRINQIQQWKNHAFVYSKIFESENTRRWVNTALQRLGTAVGLDNIFRCDRENGWMQCISCSSNNRNWSGFAFAFSKVADVSDASQQAESFKQLEISKLGLDNIFRCYNPGDSFQCTSCSSGGDVTPSCHPFWSVCVSFCAVCVSAFRSFPISAIPKLFMHKYSNK</sequence>
<organism evidence="1 2">
    <name type="scientific">Dicentrarchus labrax</name>
    <name type="common">European seabass</name>
    <name type="synonym">Morone labrax</name>
    <dbReference type="NCBI Taxonomy" id="13489"/>
    <lineage>
        <taxon>Eukaryota</taxon>
        <taxon>Metazoa</taxon>
        <taxon>Chordata</taxon>
        <taxon>Craniata</taxon>
        <taxon>Vertebrata</taxon>
        <taxon>Euteleostomi</taxon>
        <taxon>Actinopterygii</taxon>
        <taxon>Neopterygii</taxon>
        <taxon>Teleostei</taxon>
        <taxon>Neoteleostei</taxon>
        <taxon>Acanthomorphata</taxon>
        <taxon>Eupercaria</taxon>
        <taxon>Moronidae</taxon>
        <taxon>Dicentrarchus</taxon>
    </lineage>
</organism>
<dbReference type="Ensembl" id="ENSDLAT00005012000.2">
    <property type="protein sequence ID" value="ENSDLAP00005010968.2"/>
    <property type="gene ID" value="ENSDLAG00005005654.2"/>
</dbReference>
<proteinExistence type="predicted"/>
<reference evidence="1" key="1">
    <citation type="submission" date="2025-08" db="UniProtKB">
        <authorList>
            <consortium name="Ensembl"/>
        </authorList>
    </citation>
    <scope>IDENTIFICATION</scope>
</reference>
<dbReference type="AlphaFoldDB" id="A0A8C4DYG6"/>
<reference evidence="1" key="2">
    <citation type="submission" date="2025-09" db="UniProtKB">
        <authorList>
            <consortium name="Ensembl"/>
        </authorList>
    </citation>
    <scope>IDENTIFICATION</scope>
</reference>
<keyword evidence="2" id="KW-1185">Reference proteome</keyword>